<reference evidence="3" key="1">
    <citation type="submission" date="2023-07" db="EMBL/GenBank/DDBJ databases">
        <title>A chromosome-level genome assembly of Lolium multiflorum.</title>
        <authorList>
            <person name="Chen Y."/>
            <person name="Copetti D."/>
            <person name="Kolliker R."/>
            <person name="Studer B."/>
        </authorList>
    </citation>
    <scope>NUCLEOTIDE SEQUENCE</scope>
    <source>
        <strain evidence="3">02402/16</strain>
        <tissue evidence="3">Leaf</tissue>
    </source>
</reference>
<comment type="caution">
    <text evidence="3">The sequence shown here is derived from an EMBL/GenBank/DDBJ whole genome shotgun (WGS) entry which is preliminary data.</text>
</comment>
<evidence type="ECO:0000256" key="1">
    <source>
        <dbReference type="SAM" id="MobiDB-lite"/>
    </source>
</evidence>
<accession>A0AAD8W8T8</accession>
<dbReference type="InterPro" id="IPR001878">
    <property type="entry name" value="Znf_CCHC"/>
</dbReference>
<dbReference type="PROSITE" id="PS51257">
    <property type="entry name" value="PROKAR_LIPOPROTEIN"/>
    <property type="match status" value="1"/>
</dbReference>
<evidence type="ECO:0000259" key="2">
    <source>
        <dbReference type="SMART" id="SM00343"/>
    </source>
</evidence>
<dbReference type="GO" id="GO:0008270">
    <property type="term" value="F:zinc ion binding"/>
    <property type="evidence" value="ECO:0007669"/>
    <property type="project" value="InterPro"/>
</dbReference>
<dbReference type="GO" id="GO:0003676">
    <property type="term" value="F:nucleic acid binding"/>
    <property type="evidence" value="ECO:0007669"/>
    <property type="project" value="InterPro"/>
</dbReference>
<dbReference type="SMART" id="SM00343">
    <property type="entry name" value="ZnF_C2HC"/>
    <property type="match status" value="2"/>
</dbReference>
<dbReference type="Proteomes" id="UP001231189">
    <property type="component" value="Unassembled WGS sequence"/>
</dbReference>
<dbReference type="EMBL" id="JAUUTY010000004">
    <property type="protein sequence ID" value="KAK1645077.1"/>
    <property type="molecule type" value="Genomic_DNA"/>
</dbReference>
<sequence length="218" mass="23421">MRPEVLSPTSGCGGFGCSPGRDPPGGSGRQPDAAHITCYNCGKRGHVQAARVDEAFCVNCKKVGHLSAMCAAVSKARPFRAVEDEFKDLVDENWKAGSPLGTTNFAVVLSKESLRIAIRGGGLTRPAPSSRPSSRFHGRPAAAESLEEVRVKLRVCPPFRHADRLLLSTRELGRPIGVDVASLAHPDALVRMSFIGKTTGSRLHHPLRQYARIPYSSA</sequence>
<dbReference type="Pfam" id="PF00098">
    <property type="entry name" value="zf-CCHC"/>
    <property type="match status" value="1"/>
</dbReference>
<feature type="compositionally biased region" description="Low complexity" evidence="1">
    <location>
        <begin position="125"/>
        <end position="135"/>
    </location>
</feature>
<gene>
    <name evidence="3" type="ORF">QYE76_062882</name>
</gene>
<feature type="domain" description="CCHC-type" evidence="2">
    <location>
        <begin position="37"/>
        <end position="52"/>
    </location>
</feature>
<dbReference type="InterPro" id="IPR036875">
    <property type="entry name" value="Znf_CCHC_sf"/>
</dbReference>
<feature type="domain" description="CCHC-type" evidence="2">
    <location>
        <begin position="56"/>
        <end position="72"/>
    </location>
</feature>
<feature type="region of interest" description="Disordered" evidence="1">
    <location>
        <begin position="121"/>
        <end position="141"/>
    </location>
</feature>
<name>A0AAD8W8T8_LOLMU</name>
<protein>
    <recommendedName>
        <fullName evidence="2">CCHC-type domain-containing protein</fullName>
    </recommendedName>
</protein>
<dbReference type="SUPFAM" id="SSF57756">
    <property type="entry name" value="Retrovirus zinc finger-like domains"/>
    <property type="match status" value="1"/>
</dbReference>
<dbReference type="AlphaFoldDB" id="A0AAD8W8T8"/>
<organism evidence="3 4">
    <name type="scientific">Lolium multiflorum</name>
    <name type="common">Italian ryegrass</name>
    <name type="synonym">Lolium perenne subsp. multiflorum</name>
    <dbReference type="NCBI Taxonomy" id="4521"/>
    <lineage>
        <taxon>Eukaryota</taxon>
        <taxon>Viridiplantae</taxon>
        <taxon>Streptophyta</taxon>
        <taxon>Embryophyta</taxon>
        <taxon>Tracheophyta</taxon>
        <taxon>Spermatophyta</taxon>
        <taxon>Magnoliopsida</taxon>
        <taxon>Liliopsida</taxon>
        <taxon>Poales</taxon>
        <taxon>Poaceae</taxon>
        <taxon>BOP clade</taxon>
        <taxon>Pooideae</taxon>
        <taxon>Poodae</taxon>
        <taxon>Poeae</taxon>
        <taxon>Poeae Chloroplast Group 2 (Poeae type)</taxon>
        <taxon>Loliodinae</taxon>
        <taxon>Loliinae</taxon>
        <taxon>Lolium</taxon>
    </lineage>
</organism>
<proteinExistence type="predicted"/>
<evidence type="ECO:0000313" key="4">
    <source>
        <dbReference type="Proteomes" id="UP001231189"/>
    </source>
</evidence>
<evidence type="ECO:0000313" key="3">
    <source>
        <dbReference type="EMBL" id="KAK1645077.1"/>
    </source>
</evidence>
<dbReference type="Gene3D" id="4.10.60.10">
    <property type="entry name" value="Zinc finger, CCHC-type"/>
    <property type="match status" value="1"/>
</dbReference>
<keyword evidence="4" id="KW-1185">Reference proteome</keyword>